<dbReference type="Proteomes" id="UP000466332">
    <property type="component" value="Unassembled WGS sequence"/>
</dbReference>
<proteinExistence type="predicted"/>
<dbReference type="InterPro" id="IPR026264">
    <property type="entry name" value="VirB8/PtlE"/>
</dbReference>
<evidence type="ECO:0000313" key="7">
    <source>
        <dbReference type="EMBL" id="MYN40359.1"/>
    </source>
</evidence>
<dbReference type="Gene3D" id="3.10.450.230">
    <property type="entry name" value="VirB8 protein"/>
    <property type="match status" value="1"/>
</dbReference>
<evidence type="ECO:0000256" key="3">
    <source>
        <dbReference type="ARBA" id="ARBA00022989"/>
    </source>
</evidence>
<dbReference type="EMBL" id="WWCS01000007">
    <property type="protein sequence ID" value="MYN40359.1"/>
    <property type="molecule type" value="Genomic_DNA"/>
</dbReference>
<keyword evidence="8" id="KW-1185">Reference proteome</keyword>
<keyword evidence="4 5" id="KW-0472">Membrane</keyword>
<evidence type="ECO:0000259" key="6">
    <source>
        <dbReference type="Pfam" id="PF04335"/>
    </source>
</evidence>
<dbReference type="InterPro" id="IPR007430">
    <property type="entry name" value="VirB8"/>
</dbReference>
<dbReference type="CDD" id="cd16424">
    <property type="entry name" value="VirB8"/>
    <property type="match status" value="1"/>
</dbReference>
<comment type="subcellular location">
    <subcellularLocation>
        <location evidence="1">Membrane</location>
        <topology evidence="1">Single-pass membrane protein</topology>
    </subcellularLocation>
</comment>
<feature type="transmembrane region" description="Helical" evidence="5">
    <location>
        <begin position="40"/>
        <end position="62"/>
    </location>
</feature>
<keyword evidence="2 5" id="KW-0812">Transmembrane</keyword>
<evidence type="ECO:0000256" key="2">
    <source>
        <dbReference type="ARBA" id="ARBA00022692"/>
    </source>
</evidence>
<dbReference type="PIRSF" id="PIRSF003299">
    <property type="entry name" value="VirB8_PtlE"/>
    <property type="match status" value="1"/>
</dbReference>
<name>A0ABW9WH20_9BURK</name>
<gene>
    <name evidence="7" type="ORF">GTP55_13335</name>
</gene>
<organism evidence="7 8">
    <name type="scientific">Duganella margarita</name>
    <dbReference type="NCBI Taxonomy" id="2692170"/>
    <lineage>
        <taxon>Bacteria</taxon>
        <taxon>Pseudomonadati</taxon>
        <taxon>Pseudomonadota</taxon>
        <taxon>Betaproteobacteria</taxon>
        <taxon>Burkholderiales</taxon>
        <taxon>Oxalobacteraceae</taxon>
        <taxon>Telluria group</taxon>
        <taxon>Duganella</taxon>
    </lineage>
</organism>
<comment type="caution">
    <text evidence="7">The sequence shown here is derived from an EMBL/GenBank/DDBJ whole genome shotgun (WGS) entry which is preliminary data.</text>
</comment>
<evidence type="ECO:0000256" key="1">
    <source>
        <dbReference type="ARBA" id="ARBA00004167"/>
    </source>
</evidence>
<sequence>MPAVPSSVQPATLNSAPTTRQMPAWEVLIDHQLQRSERRAWWVATVASSVALTAVVALAVLAPYRRDVPYLLALDRVQGNVEFIGTIDDRTIKGYQEVLDKHWVQQYVVARESYFYRLLQDDYDTVLELSEADVGRDFMQTYEGPAARDKQLGEQTEIQIKIVSIQLASNAVGQQATVRFSRTLRHLDTNLVDPVQYAIATLAYSYRPRMFGKELSLIRNPLGFKVSVYRIANEMTPVTVKGDRSPAGQNGE</sequence>
<evidence type="ECO:0000313" key="8">
    <source>
        <dbReference type="Proteomes" id="UP000466332"/>
    </source>
</evidence>
<reference evidence="7 8" key="1">
    <citation type="submission" date="2019-12" db="EMBL/GenBank/DDBJ databases">
        <title>Novel species isolated from a subtropical stream in China.</title>
        <authorList>
            <person name="Lu H."/>
        </authorList>
    </citation>
    <scope>NUCLEOTIDE SEQUENCE [LARGE SCALE GENOMIC DNA]</scope>
    <source>
        <strain evidence="7 8">FT109W</strain>
    </source>
</reference>
<feature type="domain" description="Bacterial virulence protein VirB8" evidence="6">
    <location>
        <begin position="32"/>
        <end position="234"/>
    </location>
</feature>
<dbReference type="InterPro" id="IPR032710">
    <property type="entry name" value="NTF2-like_dom_sf"/>
</dbReference>
<dbReference type="SUPFAM" id="SSF54427">
    <property type="entry name" value="NTF2-like"/>
    <property type="match status" value="1"/>
</dbReference>
<accession>A0ABW9WH20</accession>
<dbReference type="Pfam" id="PF04335">
    <property type="entry name" value="VirB8"/>
    <property type="match status" value="1"/>
</dbReference>
<evidence type="ECO:0000256" key="4">
    <source>
        <dbReference type="ARBA" id="ARBA00023136"/>
    </source>
</evidence>
<evidence type="ECO:0000256" key="5">
    <source>
        <dbReference type="SAM" id="Phobius"/>
    </source>
</evidence>
<keyword evidence="3 5" id="KW-1133">Transmembrane helix</keyword>
<protein>
    <submittedName>
        <fullName evidence="7">Type IV secretion system protein VirB8</fullName>
    </submittedName>
</protein>
<dbReference type="RefSeq" id="WP_161045419.1">
    <property type="nucleotide sequence ID" value="NZ_WWCS01000007.1"/>
</dbReference>